<proteinExistence type="predicted"/>
<keyword evidence="2" id="KW-1185">Reference proteome</keyword>
<evidence type="ECO:0000313" key="2">
    <source>
        <dbReference type="Proteomes" id="UP001148313"/>
    </source>
</evidence>
<dbReference type="InterPro" id="IPR055286">
    <property type="entry name" value="RXYLT1-like"/>
</dbReference>
<protein>
    <recommendedName>
        <fullName evidence="3">Exostosin GT47 domain-containing protein</fullName>
    </recommendedName>
</protein>
<name>A0ABT4VGH5_9HYPH</name>
<evidence type="ECO:0008006" key="3">
    <source>
        <dbReference type="Google" id="ProtNLM"/>
    </source>
</evidence>
<evidence type="ECO:0000313" key="1">
    <source>
        <dbReference type="EMBL" id="MDA4843801.1"/>
    </source>
</evidence>
<sequence length="354" mass="40924">MGLRKRTRRLTRHTGASLRYWRYRLGGGRPDETNCQFVGSHGLKKICDYWHPREKPPSAEQLEKLIQNGGSPPKIHLRANHLHTFADRIRERFDSEYILVTGCTDGEISTTDIEMNLLMELLEDTKLLAWFGQNCNIDHPKLHRLPIGLDYHTLSSGPRFRPWGYFASPVAQERSLNETRRGAPPLREKSVRAYCNWHHILSRGDRLRCINSVAYDTIHLEQLNIERILTWRNNTKHLFTISPFGEGLDCHRTWEAILLGSVPIVPRSGISPLFAKLPVCIVDDWSEVTPGYLEQKREWVLETEFDFAPLYLDWWRKRLVGASGLPERLQTFQSFVDTAHTPLGNSTHQTVRVA</sequence>
<dbReference type="Proteomes" id="UP001148313">
    <property type="component" value="Unassembled WGS sequence"/>
</dbReference>
<dbReference type="EMBL" id="JAPJZH010000001">
    <property type="protein sequence ID" value="MDA4843801.1"/>
    <property type="molecule type" value="Genomic_DNA"/>
</dbReference>
<dbReference type="RefSeq" id="WP_271087311.1">
    <property type="nucleotide sequence ID" value="NZ_JAPJZH010000001.1"/>
</dbReference>
<dbReference type="PANTHER" id="PTHR15576:SF1">
    <property type="entry name" value="RIBITOL-5-PHOSPHATE XYLOSYLTRANSFERASE 1"/>
    <property type="match status" value="1"/>
</dbReference>
<reference evidence="1" key="1">
    <citation type="submission" date="2022-11" db="EMBL/GenBank/DDBJ databases">
        <title>Hoeflea poritis sp. nov., isolated from scleractinian coral Porites lutea.</title>
        <authorList>
            <person name="Zhang G."/>
            <person name="Wei Q."/>
            <person name="Cai L."/>
        </authorList>
    </citation>
    <scope>NUCLEOTIDE SEQUENCE</scope>
    <source>
        <strain evidence="1">E7-10</strain>
    </source>
</reference>
<accession>A0ABT4VGH5</accession>
<organism evidence="1 2">
    <name type="scientific">Hoeflea poritis</name>
    <dbReference type="NCBI Taxonomy" id="2993659"/>
    <lineage>
        <taxon>Bacteria</taxon>
        <taxon>Pseudomonadati</taxon>
        <taxon>Pseudomonadota</taxon>
        <taxon>Alphaproteobacteria</taxon>
        <taxon>Hyphomicrobiales</taxon>
        <taxon>Rhizobiaceae</taxon>
        <taxon>Hoeflea</taxon>
    </lineage>
</organism>
<gene>
    <name evidence="1" type="ORF">OOZ53_00475</name>
</gene>
<comment type="caution">
    <text evidence="1">The sequence shown here is derived from an EMBL/GenBank/DDBJ whole genome shotgun (WGS) entry which is preliminary data.</text>
</comment>
<dbReference type="PANTHER" id="PTHR15576">
    <property type="entry name" value="RIBITOL-5-PHOSPHATE XYLOSYLTRANSFERASE 1"/>
    <property type="match status" value="1"/>
</dbReference>